<keyword evidence="2" id="KW-1185">Reference proteome</keyword>
<name>A0AAJ0C8S8_9PEZI</name>
<gene>
    <name evidence="1" type="ORF">QBC33DRAFT_555224</name>
</gene>
<dbReference type="GeneID" id="85312799"/>
<comment type="caution">
    <text evidence="1">The sequence shown here is derived from an EMBL/GenBank/DDBJ whole genome shotgun (WGS) entry which is preliminary data.</text>
</comment>
<dbReference type="AlphaFoldDB" id="A0AAJ0C8S8"/>
<sequence length="257" mass="29127">MAEQQHPSALYQPGVQLATDRHVPPEPFGRAYKNAESIRKPLRRNALALNKQAESHVLTIIGDLSQRRRGKTGGPRLLRCYMDSDQSVHYVAKIYDAIYYPLSDYEGLDCMYLADQSYSREAAAYEVIPANFQGAVVPKYFGSWTSLVECSASPSAFRPVRMILLEFISGETLQDMIFHAGAYPERDGSIDISEIDYQLLPPEPERLDVLATVIETKSTGPWDVLVSHSSPRRIVLLDFQTALVFRRCEWGHKFLER</sequence>
<evidence type="ECO:0000313" key="1">
    <source>
        <dbReference type="EMBL" id="KAK1772060.1"/>
    </source>
</evidence>
<protein>
    <submittedName>
        <fullName evidence="1">Uncharacterized protein</fullName>
    </submittedName>
</protein>
<organism evidence="1 2">
    <name type="scientific">Phialemonium atrogriseum</name>
    <dbReference type="NCBI Taxonomy" id="1093897"/>
    <lineage>
        <taxon>Eukaryota</taxon>
        <taxon>Fungi</taxon>
        <taxon>Dikarya</taxon>
        <taxon>Ascomycota</taxon>
        <taxon>Pezizomycotina</taxon>
        <taxon>Sordariomycetes</taxon>
        <taxon>Sordariomycetidae</taxon>
        <taxon>Cephalothecales</taxon>
        <taxon>Cephalothecaceae</taxon>
        <taxon>Phialemonium</taxon>
    </lineage>
</organism>
<accession>A0AAJ0C8S8</accession>
<evidence type="ECO:0000313" key="2">
    <source>
        <dbReference type="Proteomes" id="UP001244011"/>
    </source>
</evidence>
<dbReference type="EMBL" id="MU838998">
    <property type="protein sequence ID" value="KAK1772060.1"/>
    <property type="molecule type" value="Genomic_DNA"/>
</dbReference>
<dbReference type="RefSeq" id="XP_060288273.1">
    <property type="nucleotide sequence ID" value="XM_060429612.1"/>
</dbReference>
<dbReference type="Proteomes" id="UP001244011">
    <property type="component" value="Unassembled WGS sequence"/>
</dbReference>
<reference evidence="1" key="1">
    <citation type="submission" date="2023-06" db="EMBL/GenBank/DDBJ databases">
        <title>Genome-scale phylogeny and comparative genomics of the fungal order Sordariales.</title>
        <authorList>
            <consortium name="Lawrence Berkeley National Laboratory"/>
            <person name="Hensen N."/>
            <person name="Bonometti L."/>
            <person name="Westerberg I."/>
            <person name="Brannstrom I.O."/>
            <person name="Guillou S."/>
            <person name="Cros-Aarteil S."/>
            <person name="Calhoun S."/>
            <person name="Haridas S."/>
            <person name="Kuo A."/>
            <person name="Mondo S."/>
            <person name="Pangilinan J."/>
            <person name="Riley R."/>
            <person name="Labutti K."/>
            <person name="Andreopoulos B."/>
            <person name="Lipzen A."/>
            <person name="Chen C."/>
            <person name="Yanf M."/>
            <person name="Daum C."/>
            <person name="Ng V."/>
            <person name="Clum A."/>
            <person name="Steindorff A."/>
            <person name="Ohm R."/>
            <person name="Martin F."/>
            <person name="Silar P."/>
            <person name="Natvig D."/>
            <person name="Lalanne C."/>
            <person name="Gautier V."/>
            <person name="Ament-Velasquez S.L."/>
            <person name="Kruys A."/>
            <person name="Hutchinson M.I."/>
            <person name="Powell A.J."/>
            <person name="Barry K."/>
            <person name="Miller A.N."/>
            <person name="Grigoriev I.V."/>
            <person name="Debuchy R."/>
            <person name="Gladieux P."/>
            <person name="Thoren M.H."/>
            <person name="Johannesson H."/>
        </authorList>
    </citation>
    <scope>NUCLEOTIDE SEQUENCE</scope>
    <source>
        <strain evidence="1">8032-3</strain>
    </source>
</reference>
<proteinExistence type="predicted"/>